<organism evidence="5 6">
    <name type="scientific">Scopulibacillus darangshiensis</name>
    <dbReference type="NCBI Taxonomy" id="442528"/>
    <lineage>
        <taxon>Bacteria</taxon>
        <taxon>Bacillati</taxon>
        <taxon>Bacillota</taxon>
        <taxon>Bacilli</taxon>
        <taxon>Bacillales</taxon>
        <taxon>Sporolactobacillaceae</taxon>
        <taxon>Scopulibacillus</taxon>
    </lineage>
</organism>
<dbReference type="Pfam" id="PF00497">
    <property type="entry name" value="SBP_bac_3"/>
    <property type="match status" value="1"/>
</dbReference>
<dbReference type="PROSITE" id="PS51257">
    <property type="entry name" value="PROKAR_LIPOPROTEIN"/>
    <property type="match status" value="1"/>
</dbReference>
<dbReference type="AlphaFoldDB" id="A0A4V2SNR3"/>
<dbReference type="Gene3D" id="3.40.190.10">
    <property type="entry name" value="Periplasmic binding protein-like II"/>
    <property type="match status" value="2"/>
</dbReference>
<dbReference type="InterPro" id="IPR001320">
    <property type="entry name" value="Iontro_rcpt_C"/>
</dbReference>
<sequence>MKKKMTILLALVLSMVFALAACGNSDNKADKSSKADKKYDLVNPGEFTFAASGEFKPFSYPDPDDPTKMTGFDIAVGKAIAKELGLKPHPVKYKFGSIIAGIESGRFDAAVASHTVTDDRKKHANFSTPYYYSGPQIYTRPDSGIKSAEDLKGKEVAVSKGSTYASMVKKYTNNIKTYDSDVTALEALSKGKHDAVVTDFVTGQLAIKEGFKIKAQDRLGSSKQAVAVSKKKEKLLKDINKALKSLRESGKLSELSKKFIGSDITKEQKVDK</sequence>
<keyword evidence="1 2" id="KW-0732">Signal</keyword>
<keyword evidence="6" id="KW-1185">Reference proteome</keyword>
<reference evidence="5 6" key="1">
    <citation type="submission" date="2019-03" db="EMBL/GenBank/DDBJ databases">
        <title>Genomic Encyclopedia of Type Strains, Phase IV (KMG-IV): sequencing the most valuable type-strain genomes for metagenomic binning, comparative biology and taxonomic classification.</title>
        <authorList>
            <person name="Goeker M."/>
        </authorList>
    </citation>
    <scope>NUCLEOTIDE SEQUENCE [LARGE SCALE GENOMIC DNA]</scope>
    <source>
        <strain evidence="5 6">DSM 19377</strain>
    </source>
</reference>
<evidence type="ECO:0000313" key="6">
    <source>
        <dbReference type="Proteomes" id="UP000295416"/>
    </source>
</evidence>
<dbReference type="InterPro" id="IPR001638">
    <property type="entry name" value="Solute-binding_3/MltF_N"/>
</dbReference>
<feature type="chain" id="PRO_5020201239" evidence="2">
    <location>
        <begin position="21"/>
        <end position="272"/>
    </location>
</feature>
<dbReference type="GO" id="GO:0015276">
    <property type="term" value="F:ligand-gated monoatomic ion channel activity"/>
    <property type="evidence" value="ECO:0007669"/>
    <property type="project" value="InterPro"/>
</dbReference>
<accession>A0A4V2SNR3</accession>
<dbReference type="OrthoDB" id="9774451at2"/>
<evidence type="ECO:0000259" key="3">
    <source>
        <dbReference type="SMART" id="SM00062"/>
    </source>
</evidence>
<evidence type="ECO:0000256" key="1">
    <source>
        <dbReference type="ARBA" id="ARBA00022729"/>
    </source>
</evidence>
<dbReference type="SMART" id="SM00062">
    <property type="entry name" value="PBPb"/>
    <property type="match status" value="1"/>
</dbReference>
<comment type="caution">
    <text evidence="5">The sequence shown here is derived from an EMBL/GenBank/DDBJ whole genome shotgun (WGS) entry which is preliminary data.</text>
</comment>
<dbReference type="PANTHER" id="PTHR35936:SF34">
    <property type="entry name" value="ABC TRANSPORTER EXTRACELLULAR-BINDING PROTEIN YCKB-RELATED"/>
    <property type="match status" value="1"/>
</dbReference>
<dbReference type="SMART" id="SM00079">
    <property type="entry name" value="PBPe"/>
    <property type="match status" value="1"/>
</dbReference>
<protein>
    <submittedName>
        <fullName evidence="5">Amino acid ABC transporter substrate-binding protein (PAAT family)</fullName>
    </submittedName>
</protein>
<feature type="signal peptide" evidence="2">
    <location>
        <begin position="1"/>
        <end position="20"/>
    </location>
</feature>
<evidence type="ECO:0000313" key="5">
    <source>
        <dbReference type="EMBL" id="TCP32216.1"/>
    </source>
</evidence>
<dbReference type="EMBL" id="SLXK01000001">
    <property type="protein sequence ID" value="TCP32216.1"/>
    <property type="molecule type" value="Genomic_DNA"/>
</dbReference>
<proteinExistence type="predicted"/>
<evidence type="ECO:0000259" key="4">
    <source>
        <dbReference type="SMART" id="SM00079"/>
    </source>
</evidence>
<feature type="domain" description="Solute-binding protein family 3/N-terminal" evidence="3">
    <location>
        <begin position="46"/>
        <end position="263"/>
    </location>
</feature>
<feature type="domain" description="Ionotropic glutamate receptor C-terminal" evidence="4">
    <location>
        <begin position="46"/>
        <end position="262"/>
    </location>
</feature>
<dbReference type="Proteomes" id="UP000295416">
    <property type="component" value="Unassembled WGS sequence"/>
</dbReference>
<name>A0A4V2SNR3_9BACL</name>
<dbReference type="SUPFAM" id="SSF53850">
    <property type="entry name" value="Periplasmic binding protein-like II"/>
    <property type="match status" value="1"/>
</dbReference>
<dbReference type="RefSeq" id="WP_132742715.1">
    <property type="nucleotide sequence ID" value="NZ_SLXK01000001.1"/>
</dbReference>
<evidence type="ECO:0000256" key="2">
    <source>
        <dbReference type="SAM" id="SignalP"/>
    </source>
</evidence>
<dbReference type="GO" id="GO:0016020">
    <property type="term" value="C:membrane"/>
    <property type="evidence" value="ECO:0007669"/>
    <property type="project" value="InterPro"/>
</dbReference>
<dbReference type="PANTHER" id="PTHR35936">
    <property type="entry name" value="MEMBRANE-BOUND LYTIC MUREIN TRANSGLYCOSYLASE F"/>
    <property type="match status" value="1"/>
</dbReference>
<gene>
    <name evidence="5" type="ORF">EV207_101194</name>
</gene>